<keyword evidence="3" id="KW-1185">Reference proteome</keyword>
<feature type="region of interest" description="Disordered" evidence="1">
    <location>
        <begin position="1"/>
        <end position="50"/>
    </location>
</feature>
<evidence type="ECO:0000256" key="1">
    <source>
        <dbReference type="SAM" id="MobiDB-lite"/>
    </source>
</evidence>
<reference evidence="2 3" key="1">
    <citation type="submission" date="2020-01" db="EMBL/GenBank/DDBJ databases">
        <title>Identification and distribution of gene clusters putatively required for synthesis of sphingolipid metabolism inhibitors in phylogenetically diverse species of the filamentous fungus Fusarium.</title>
        <authorList>
            <person name="Kim H.-S."/>
            <person name="Busman M."/>
            <person name="Brown D.W."/>
            <person name="Divon H."/>
            <person name="Uhlig S."/>
            <person name="Proctor R.H."/>
        </authorList>
    </citation>
    <scope>NUCLEOTIDE SEQUENCE [LARGE SCALE GENOMIC DNA]</scope>
    <source>
        <strain evidence="2 3">NRRL 13308</strain>
    </source>
</reference>
<protein>
    <submittedName>
        <fullName evidence="2">Uncharacterized protein</fullName>
    </submittedName>
</protein>
<accession>A0A8H4NM68</accession>
<comment type="caution">
    <text evidence="2">The sequence shown here is derived from an EMBL/GenBank/DDBJ whole genome shotgun (WGS) entry which is preliminary data.</text>
</comment>
<evidence type="ECO:0000313" key="2">
    <source>
        <dbReference type="EMBL" id="KAF4443429.1"/>
    </source>
</evidence>
<gene>
    <name evidence="2" type="ORF">FACUT_1353</name>
</gene>
<evidence type="ECO:0000313" key="3">
    <source>
        <dbReference type="Proteomes" id="UP000536711"/>
    </source>
</evidence>
<name>A0A8H4NM68_9HYPO</name>
<organism evidence="2 3">
    <name type="scientific">Fusarium acutatum</name>
    <dbReference type="NCBI Taxonomy" id="78861"/>
    <lineage>
        <taxon>Eukaryota</taxon>
        <taxon>Fungi</taxon>
        <taxon>Dikarya</taxon>
        <taxon>Ascomycota</taxon>
        <taxon>Pezizomycotina</taxon>
        <taxon>Sordariomycetes</taxon>
        <taxon>Hypocreomycetidae</taxon>
        <taxon>Hypocreales</taxon>
        <taxon>Nectriaceae</taxon>
        <taxon>Fusarium</taxon>
        <taxon>Fusarium fujikuroi species complex</taxon>
    </lineage>
</organism>
<dbReference type="EMBL" id="JAADJF010000030">
    <property type="protein sequence ID" value="KAF4443429.1"/>
    <property type="molecule type" value="Genomic_DNA"/>
</dbReference>
<sequence>MARSATDHVPGALPPWRQPPPPQQQPAGQYHIDKNPPDRYPPNQRPGGYYNEPYPCDHYARDHCPATTMTGSTRLSRDGVLDSLSPAVPWRSLWCPTFHNYYSPPRHNAQGNAHPRVNGSHELPEYNDPELTQEHIMRDVHVLPNRPAGQDVTKHTQLTSHEKLMLFFLFQRLRDTTEPPYRLTVGDCPVMWSGTLATLRSASDGISTSDMTIGSANVSNSTTKISLWNVAAEPSSDGSPEPRRTPPLEKLVLAWDIVHSDAARLTEVSQLVDALELGNGNVWQS</sequence>
<dbReference type="AlphaFoldDB" id="A0A8H4NM68"/>
<feature type="compositionally biased region" description="Pro residues" evidence="1">
    <location>
        <begin position="12"/>
        <end position="24"/>
    </location>
</feature>
<dbReference type="OrthoDB" id="10651779at2759"/>
<dbReference type="Proteomes" id="UP000536711">
    <property type="component" value="Unassembled WGS sequence"/>
</dbReference>
<proteinExistence type="predicted"/>